<feature type="region of interest" description="Disordered" evidence="1">
    <location>
        <begin position="1"/>
        <end position="26"/>
    </location>
</feature>
<sequence>MTVKSTIYQGYDGHDGQTPTCSHAQENEKNLPFSVGDKVWIGKRPGVITTPTNEHGEWKCKYISLKGEWKESFFSLDTLKARDAEDYAVGDKVWAITPDGGKLEAIITHPQDEKGKWGLKVKIGAMEEDWNGTYTYFSHDLEPR</sequence>
<gene>
    <name evidence="2" type="ORF">BI308_18625</name>
</gene>
<evidence type="ECO:0000313" key="2">
    <source>
        <dbReference type="EMBL" id="OJJ24089.1"/>
    </source>
</evidence>
<accession>A0A1L9QN62</accession>
<name>A0A1L9QN62_9CYAN</name>
<proteinExistence type="predicted"/>
<reference evidence="2" key="1">
    <citation type="submission" date="2016-10" db="EMBL/GenBank/DDBJ databases">
        <title>CRISPR-Cas defence system in Roseofilum reptotaenium: evidence of a bacteriophage-cyanobacterium arms race in the coral black band disease.</title>
        <authorList>
            <person name="Buerger P."/>
            <person name="Wood-Charlson E.M."/>
            <person name="Weynberg K.D."/>
            <person name="Willis B."/>
            <person name="Van Oppen M.J."/>
        </authorList>
    </citation>
    <scope>NUCLEOTIDE SEQUENCE [LARGE SCALE GENOMIC DNA]</scope>
    <source>
        <strain evidence="2">AO1-A</strain>
    </source>
</reference>
<comment type="caution">
    <text evidence="2">The sequence shown here is derived from an EMBL/GenBank/DDBJ whole genome shotgun (WGS) entry which is preliminary data.</text>
</comment>
<dbReference type="AlphaFoldDB" id="A0A1L9QN62"/>
<evidence type="ECO:0000313" key="3">
    <source>
        <dbReference type="Proteomes" id="UP000183940"/>
    </source>
</evidence>
<dbReference type="STRING" id="1925591.BI308_18625"/>
<dbReference type="EMBL" id="MLAW01000038">
    <property type="protein sequence ID" value="OJJ24089.1"/>
    <property type="molecule type" value="Genomic_DNA"/>
</dbReference>
<evidence type="ECO:0000256" key="1">
    <source>
        <dbReference type="SAM" id="MobiDB-lite"/>
    </source>
</evidence>
<dbReference type="Proteomes" id="UP000183940">
    <property type="component" value="Unassembled WGS sequence"/>
</dbReference>
<keyword evidence="3" id="KW-1185">Reference proteome</keyword>
<organism evidence="2 3">
    <name type="scientific">Roseofilum reptotaenium AO1-A</name>
    <dbReference type="NCBI Taxonomy" id="1925591"/>
    <lineage>
        <taxon>Bacteria</taxon>
        <taxon>Bacillati</taxon>
        <taxon>Cyanobacteriota</taxon>
        <taxon>Cyanophyceae</taxon>
        <taxon>Desertifilales</taxon>
        <taxon>Desertifilaceae</taxon>
        <taxon>Roseofilum</taxon>
    </lineage>
</organism>
<protein>
    <submittedName>
        <fullName evidence="2">Uncharacterized protein</fullName>
    </submittedName>
</protein>